<proteinExistence type="predicted"/>
<feature type="domain" description="N-acetyltransferase" evidence="1">
    <location>
        <begin position="3"/>
        <end position="164"/>
    </location>
</feature>
<keyword evidence="2" id="KW-0808">Transferase</keyword>
<dbReference type="Pfam" id="PF13302">
    <property type="entry name" value="Acetyltransf_3"/>
    <property type="match status" value="1"/>
</dbReference>
<dbReference type="PANTHER" id="PTHR43415:SF3">
    <property type="entry name" value="GNAT-FAMILY ACETYLTRANSFERASE"/>
    <property type="match status" value="1"/>
</dbReference>
<dbReference type="Proteomes" id="UP000476055">
    <property type="component" value="Unassembled WGS sequence"/>
</dbReference>
<dbReference type="AlphaFoldDB" id="A0A6L5YMA6"/>
<keyword evidence="3" id="KW-1185">Reference proteome</keyword>
<dbReference type="RefSeq" id="WP_154498473.1">
    <property type="nucleotide sequence ID" value="NZ_VUMU01000020.1"/>
</dbReference>
<dbReference type="GO" id="GO:0016747">
    <property type="term" value="F:acyltransferase activity, transferring groups other than amino-acyl groups"/>
    <property type="evidence" value="ECO:0007669"/>
    <property type="project" value="InterPro"/>
</dbReference>
<evidence type="ECO:0000313" key="3">
    <source>
        <dbReference type="Proteomes" id="UP000476055"/>
    </source>
</evidence>
<dbReference type="SUPFAM" id="SSF55729">
    <property type="entry name" value="Acyl-CoA N-acyltransferases (Nat)"/>
    <property type="match status" value="1"/>
</dbReference>
<dbReference type="PROSITE" id="PS51186">
    <property type="entry name" value="GNAT"/>
    <property type="match status" value="1"/>
</dbReference>
<comment type="caution">
    <text evidence="2">The sequence shown here is derived from an EMBL/GenBank/DDBJ whole genome shotgun (WGS) entry which is preliminary data.</text>
</comment>
<dbReference type="InterPro" id="IPR000182">
    <property type="entry name" value="GNAT_dom"/>
</dbReference>
<protein>
    <submittedName>
        <fullName evidence="2">GNAT family N-acetyltransferase</fullName>
    </submittedName>
</protein>
<accession>A0A6L5YMA6</accession>
<gene>
    <name evidence="2" type="ORF">FYJ59_12895</name>
</gene>
<dbReference type="PANTHER" id="PTHR43415">
    <property type="entry name" value="SPERMIDINE N(1)-ACETYLTRANSFERASE"/>
    <property type="match status" value="1"/>
</dbReference>
<dbReference type="Gene3D" id="3.40.630.30">
    <property type="match status" value="1"/>
</dbReference>
<reference evidence="2 3" key="1">
    <citation type="submission" date="2019-08" db="EMBL/GenBank/DDBJ databases">
        <title>In-depth cultivation of the pig gut microbiome towards novel bacterial diversity and tailored functional studies.</title>
        <authorList>
            <person name="Wylensek D."/>
            <person name="Hitch T.C.A."/>
            <person name="Clavel T."/>
        </authorList>
    </citation>
    <scope>NUCLEOTIDE SEQUENCE [LARGE SCALE GENOMIC DNA]</scope>
    <source>
        <strain evidence="2 3">WCA3-601-WT-6H</strain>
    </source>
</reference>
<sequence length="181" mass="20906">MSVTLRKITEEDLEQIMRWRMDPEITRYMNTDPKLTLEGQKKWFAKVQQDPDVSYWIIQIDGTPAGVINYTGLTDPAGDLGWAYYVGEKKLRSIQAALALEMSMYDHAFLDLGKNAVYSDVFTLNQGVIQLHKICGCEVVEEKKACVEKNGTAYDVTFMRMTADHWKEIRDNKKYEHIVFP</sequence>
<name>A0A6L5YMA6_9FIRM</name>
<dbReference type="InterPro" id="IPR016181">
    <property type="entry name" value="Acyl_CoA_acyltransferase"/>
</dbReference>
<organism evidence="2 3">
    <name type="scientific">Waltera intestinalis</name>
    <dbReference type="NCBI Taxonomy" id="2606635"/>
    <lineage>
        <taxon>Bacteria</taxon>
        <taxon>Bacillati</taxon>
        <taxon>Bacillota</taxon>
        <taxon>Clostridia</taxon>
        <taxon>Lachnospirales</taxon>
        <taxon>Lachnospiraceae</taxon>
        <taxon>Waltera</taxon>
    </lineage>
</organism>
<evidence type="ECO:0000259" key="1">
    <source>
        <dbReference type="PROSITE" id="PS51186"/>
    </source>
</evidence>
<evidence type="ECO:0000313" key="2">
    <source>
        <dbReference type="EMBL" id="MST59118.1"/>
    </source>
</evidence>
<dbReference type="EMBL" id="VUMU01000020">
    <property type="protein sequence ID" value="MST59118.1"/>
    <property type="molecule type" value="Genomic_DNA"/>
</dbReference>